<organism evidence="1 2">
    <name type="scientific">Solimicrobium silvestre</name>
    <dbReference type="NCBI Taxonomy" id="2099400"/>
    <lineage>
        <taxon>Bacteria</taxon>
        <taxon>Pseudomonadati</taxon>
        <taxon>Pseudomonadota</taxon>
        <taxon>Betaproteobacteria</taxon>
        <taxon>Burkholderiales</taxon>
        <taxon>Oxalobacteraceae</taxon>
        <taxon>Solimicrobium</taxon>
    </lineage>
</organism>
<evidence type="ECO:0000313" key="2">
    <source>
        <dbReference type="Proteomes" id="UP000237839"/>
    </source>
</evidence>
<protein>
    <submittedName>
        <fullName evidence="1">Uncharacterized protein</fullName>
    </submittedName>
</protein>
<sequence>MKIIIGVVFHSYADYKMSISVHAIKRKKILRFFTILEASLRRYVHTATQLGYSVIRDKEGLPGANR</sequence>
<dbReference type="EMBL" id="PUGF01000001">
    <property type="protein sequence ID" value="PRC94970.1"/>
    <property type="molecule type" value="Genomic_DNA"/>
</dbReference>
<gene>
    <name evidence="1" type="ORF">S2091_0165</name>
</gene>
<dbReference type="AlphaFoldDB" id="A0A2S9H4Q7"/>
<proteinExistence type="predicted"/>
<reference evidence="1 2" key="1">
    <citation type="submission" date="2018-02" db="EMBL/GenBank/DDBJ databases">
        <title>Solimicrobium silvestre gen. nov., sp. nov., isolated from alpine forest soil.</title>
        <authorList>
            <person name="Margesin R."/>
            <person name="Albuquerque L."/>
            <person name="Zhang D.-C."/>
            <person name="Froufe H.J.C."/>
            <person name="Severino R."/>
            <person name="Roxo I."/>
            <person name="Egas C."/>
            <person name="Da Costa M.S."/>
        </authorList>
    </citation>
    <scope>NUCLEOTIDE SEQUENCE [LARGE SCALE GENOMIC DNA]</scope>
    <source>
        <strain evidence="1 2">S20-91</strain>
    </source>
</reference>
<accession>A0A2S9H4Q7</accession>
<keyword evidence="2" id="KW-1185">Reference proteome</keyword>
<name>A0A2S9H4Q7_9BURK</name>
<comment type="caution">
    <text evidence="1">The sequence shown here is derived from an EMBL/GenBank/DDBJ whole genome shotgun (WGS) entry which is preliminary data.</text>
</comment>
<evidence type="ECO:0000313" key="1">
    <source>
        <dbReference type="EMBL" id="PRC94970.1"/>
    </source>
</evidence>
<dbReference type="Proteomes" id="UP000237839">
    <property type="component" value="Unassembled WGS sequence"/>
</dbReference>